<reference evidence="5 6" key="1">
    <citation type="submission" date="2020-05" db="EMBL/GenBank/DDBJ databases">
        <title>Identification and distribution of gene clusters putatively required for synthesis of sphingolipid metabolism inhibitors in phylogenetically diverse species of the filamentous fungus Fusarium.</title>
        <authorList>
            <person name="Kim H.-S."/>
            <person name="Busman M."/>
            <person name="Brown D.W."/>
            <person name="Divon H."/>
            <person name="Uhlig S."/>
            <person name="Proctor R.H."/>
        </authorList>
    </citation>
    <scope>NUCLEOTIDE SEQUENCE [LARGE SCALE GENOMIC DNA]</scope>
    <source>
        <strain evidence="5 6">NRRL 36939</strain>
    </source>
</reference>
<dbReference type="PANTHER" id="PTHR46082">
    <property type="entry name" value="ATP/GTP-BINDING PROTEIN-RELATED"/>
    <property type="match status" value="1"/>
</dbReference>
<name>A0A8H5PJU6_9HYPO</name>
<dbReference type="Gene3D" id="3.40.50.1580">
    <property type="entry name" value="Nucleoside phosphorylase domain"/>
    <property type="match status" value="1"/>
</dbReference>
<dbReference type="Pfam" id="PF24883">
    <property type="entry name" value="NPHP3_N"/>
    <property type="match status" value="1"/>
</dbReference>
<dbReference type="Proteomes" id="UP000546213">
    <property type="component" value="Unassembled WGS sequence"/>
</dbReference>
<dbReference type="InterPro" id="IPR053137">
    <property type="entry name" value="NLR-like"/>
</dbReference>
<evidence type="ECO:0000259" key="3">
    <source>
        <dbReference type="Pfam" id="PF01048"/>
    </source>
</evidence>
<feature type="compositionally biased region" description="Basic and acidic residues" evidence="2">
    <location>
        <begin position="429"/>
        <end position="443"/>
    </location>
</feature>
<dbReference type="OrthoDB" id="20872at2759"/>
<dbReference type="EMBL" id="JAAOAS010000072">
    <property type="protein sequence ID" value="KAF5597809.1"/>
    <property type="molecule type" value="Genomic_DNA"/>
</dbReference>
<keyword evidence="6" id="KW-1185">Reference proteome</keyword>
<evidence type="ECO:0000313" key="6">
    <source>
        <dbReference type="Proteomes" id="UP000546213"/>
    </source>
</evidence>
<protein>
    <recommendedName>
        <fullName evidence="7">Nucleoside phosphorylase domain-containing protein</fullName>
    </recommendedName>
</protein>
<feature type="region of interest" description="Disordered" evidence="2">
    <location>
        <begin position="429"/>
        <end position="480"/>
    </location>
</feature>
<accession>A0A8H5PJU6</accession>
<dbReference type="InterPro" id="IPR000845">
    <property type="entry name" value="Nucleoside_phosphorylase_d"/>
</dbReference>
<feature type="domain" description="Nucleoside phosphorylase" evidence="3">
    <location>
        <begin position="16"/>
        <end position="330"/>
    </location>
</feature>
<organism evidence="5 6">
    <name type="scientific">Fusarium pseudocircinatum</name>
    <dbReference type="NCBI Taxonomy" id="56676"/>
    <lineage>
        <taxon>Eukaryota</taxon>
        <taxon>Fungi</taxon>
        <taxon>Dikarya</taxon>
        <taxon>Ascomycota</taxon>
        <taxon>Pezizomycotina</taxon>
        <taxon>Sordariomycetes</taxon>
        <taxon>Hypocreomycetidae</taxon>
        <taxon>Hypocreales</taxon>
        <taxon>Nectriaceae</taxon>
        <taxon>Fusarium</taxon>
        <taxon>Fusarium fujikuroi species complex</taxon>
    </lineage>
</organism>
<gene>
    <name evidence="5" type="ORF">FPCIR_3385</name>
</gene>
<dbReference type="SUPFAM" id="SSF52540">
    <property type="entry name" value="P-loop containing nucleoside triphosphate hydrolases"/>
    <property type="match status" value="1"/>
</dbReference>
<feature type="compositionally biased region" description="Polar residues" evidence="2">
    <location>
        <begin position="464"/>
        <end position="474"/>
    </location>
</feature>
<dbReference type="PANTHER" id="PTHR46082:SF6">
    <property type="entry name" value="AAA+ ATPASE DOMAIN-CONTAINING PROTEIN-RELATED"/>
    <property type="match status" value="1"/>
</dbReference>
<keyword evidence="1" id="KW-0677">Repeat</keyword>
<evidence type="ECO:0000256" key="1">
    <source>
        <dbReference type="ARBA" id="ARBA00022737"/>
    </source>
</evidence>
<proteinExistence type="predicted"/>
<evidence type="ECO:0000256" key="2">
    <source>
        <dbReference type="SAM" id="MobiDB-lite"/>
    </source>
</evidence>
<feature type="domain" description="Nephrocystin 3-like N-terminal" evidence="4">
    <location>
        <begin position="496"/>
        <end position="658"/>
    </location>
</feature>
<dbReference type="GO" id="GO:0003824">
    <property type="term" value="F:catalytic activity"/>
    <property type="evidence" value="ECO:0007669"/>
    <property type="project" value="InterPro"/>
</dbReference>
<dbReference type="InterPro" id="IPR056884">
    <property type="entry name" value="NPHP3-like_N"/>
</dbReference>
<dbReference type="InterPro" id="IPR027417">
    <property type="entry name" value="P-loop_NTPase"/>
</dbReference>
<dbReference type="Gene3D" id="3.40.50.300">
    <property type="entry name" value="P-loop containing nucleotide triphosphate hydrolases"/>
    <property type="match status" value="1"/>
</dbReference>
<sequence>MPQTKPLRPRSRDEFDIAIICALSFEADAVLALFDHHWDEDENGSSFGKARGDPNAYSAGVLGQHNIVLAHLPNMGKVAAGTIAAFCRMSYPNISLALVVGICGGAPFYGNKKEEILLGDVIISTGVLQHDIGRRFPNNFEIKDTLDDSLGRPSLEVRSLLSKLKTKRQQGKLQTATQGYLLEVLQETAKSADYLKRSQDIVFPATYRHKHQEPSACAICAACTSKSDPVCEDALKSTCEELKCDLKQRLIRSRLGEVEKDHREGMTKEILFPFIHFGRFASGDTVMKSGEDRDQLTFSKDTIGFEMESAGVWDVFPCIIIKSVSDYADSHKNDNWQGYAAASAAGCTKAFLRYWYSARQESQSEVEEKKPVEQLISSLYFPEINGRKNSLNPNAPSTFEWIFDVGHEDDHSQSYASDHDGLEKSLSREGEMIPGKVKEKDPEAASFGNPFDAQDENSHRESEQGNNTTQSPRHSSSDSDFDDKFAGLSLSEAKWDSFPDWLVSDTPIYWISGNPGSGKSTLMKYLSEHPSTSEHLAKWRIDTVLLSHFFWKPGTQMQQSFKGLVCSLLYHLLSKDPEPFHQARDVYLRTRRLSTSDWSQHELKSILLEYCQQSLKPICIFVDALDEALPGKDVLDIVQFLKSLASSSANIKVCVSSRPERLFRLHFGSCPNLKMHELTKLDIANYSELAMTESTLLGPQDQKISDLARQIADLSDGIFLWAVLATQSLIRGINNGDSREQTSRRLESMPQDLMDLYRDILSRSAADRPIYQKYVTLILNLILVSSWDGSQYYPMTTLVLTMAMNPDILDRYVVRGVAVQKSELESKVKGVKDTVEAAFVGLLEVKFNNENDLEEVVFPHRSVKDFLLDTIEGQNIWHPCDISREELWARHFKSLLADGRLYSEDRDCHLTSGVVIRDLMRDMFKWEKQQSIPHEIIVSYLELVRVSFLRGHLRHPLRESPDLKPRSIEGEFLSHVVYGNSQHVLYLLDKYGESTEESMYCLFFDICKLSTFKP</sequence>
<evidence type="ECO:0000313" key="5">
    <source>
        <dbReference type="EMBL" id="KAF5597809.1"/>
    </source>
</evidence>
<comment type="caution">
    <text evidence="5">The sequence shown here is derived from an EMBL/GenBank/DDBJ whole genome shotgun (WGS) entry which is preliminary data.</text>
</comment>
<evidence type="ECO:0008006" key="7">
    <source>
        <dbReference type="Google" id="ProtNLM"/>
    </source>
</evidence>
<evidence type="ECO:0000259" key="4">
    <source>
        <dbReference type="Pfam" id="PF24883"/>
    </source>
</evidence>
<dbReference type="Pfam" id="PF01048">
    <property type="entry name" value="PNP_UDP_1"/>
    <property type="match status" value="1"/>
</dbReference>
<dbReference type="InterPro" id="IPR035994">
    <property type="entry name" value="Nucleoside_phosphorylase_sf"/>
</dbReference>
<dbReference type="GO" id="GO:0009116">
    <property type="term" value="P:nucleoside metabolic process"/>
    <property type="evidence" value="ECO:0007669"/>
    <property type="project" value="InterPro"/>
</dbReference>
<dbReference type="AlphaFoldDB" id="A0A8H5PJU6"/>
<dbReference type="SUPFAM" id="SSF53167">
    <property type="entry name" value="Purine and uridine phosphorylases"/>
    <property type="match status" value="1"/>
</dbReference>